<name>A0A367KF75_RHIST</name>
<dbReference type="OrthoDB" id="2288096at2759"/>
<evidence type="ECO:0000313" key="2">
    <source>
        <dbReference type="Proteomes" id="UP000253551"/>
    </source>
</evidence>
<sequence>MSMNPSLDFTGEELTQLSLVLKHLINQTQSIHKITTDLLLFSNSLSYEKRRVIIGILNRQAEDNLLRPDASVTMIDQLQFGAHLGFGEVKTIQPTCDKAALFSDFLRLTHLTKECLDNHLLDASFSFQIYGFSVSFYMTRLPYHKLYTMTEL</sequence>
<accession>A0A367KF75</accession>
<dbReference type="EMBL" id="PJQM01001798">
    <property type="protein sequence ID" value="RCI00817.1"/>
    <property type="molecule type" value="Genomic_DNA"/>
</dbReference>
<feature type="non-terminal residue" evidence="1">
    <location>
        <position position="152"/>
    </location>
</feature>
<dbReference type="AlphaFoldDB" id="A0A367KF75"/>
<protein>
    <submittedName>
        <fullName evidence="1">Uncharacterized protein</fullName>
    </submittedName>
</protein>
<gene>
    <name evidence="1" type="ORF">CU098_006252</name>
</gene>
<evidence type="ECO:0000313" key="1">
    <source>
        <dbReference type="EMBL" id="RCI00817.1"/>
    </source>
</evidence>
<keyword evidence="2" id="KW-1185">Reference proteome</keyword>
<proteinExistence type="predicted"/>
<dbReference type="Proteomes" id="UP000253551">
    <property type="component" value="Unassembled WGS sequence"/>
</dbReference>
<organism evidence="1 2">
    <name type="scientific">Rhizopus stolonifer</name>
    <name type="common">Rhizopus nigricans</name>
    <dbReference type="NCBI Taxonomy" id="4846"/>
    <lineage>
        <taxon>Eukaryota</taxon>
        <taxon>Fungi</taxon>
        <taxon>Fungi incertae sedis</taxon>
        <taxon>Mucoromycota</taxon>
        <taxon>Mucoromycotina</taxon>
        <taxon>Mucoromycetes</taxon>
        <taxon>Mucorales</taxon>
        <taxon>Mucorineae</taxon>
        <taxon>Rhizopodaceae</taxon>
        <taxon>Rhizopus</taxon>
    </lineage>
</organism>
<reference evidence="1 2" key="1">
    <citation type="journal article" date="2018" name="G3 (Bethesda)">
        <title>Phylogenetic and Phylogenomic Definition of Rhizopus Species.</title>
        <authorList>
            <person name="Gryganskyi A.P."/>
            <person name="Golan J."/>
            <person name="Dolatabadi S."/>
            <person name="Mondo S."/>
            <person name="Robb S."/>
            <person name="Idnurm A."/>
            <person name="Muszewska A."/>
            <person name="Steczkiewicz K."/>
            <person name="Masonjones S."/>
            <person name="Liao H.L."/>
            <person name="Gajdeczka M.T."/>
            <person name="Anike F."/>
            <person name="Vuek A."/>
            <person name="Anishchenko I.M."/>
            <person name="Voigt K."/>
            <person name="de Hoog G.S."/>
            <person name="Smith M.E."/>
            <person name="Heitman J."/>
            <person name="Vilgalys R."/>
            <person name="Stajich J.E."/>
        </authorList>
    </citation>
    <scope>NUCLEOTIDE SEQUENCE [LARGE SCALE GENOMIC DNA]</scope>
    <source>
        <strain evidence="1 2">LSU 92-RS-03</strain>
    </source>
</reference>
<comment type="caution">
    <text evidence="1">The sequence shown here is derived from an EMBL/GenBank/DDBJ whole genome shotgun (WGS) entry which is preliminary data.</text>
</comment>